<dbReference type="PANTHER" id="PTHR30151:SF0">
    <property type="entry name" value="ABC TRANSPORTER PERMEASE PROTEIN MJ0413-RELATED"/>
    <property type="match status" value="1"/>
</dbReference>
<keyword evidence="4 7" id="KW-0812">Transmembrane</keyword>
<keyword evidence="10" id="KW-1185">Reference proteome</keyword>
<evidence type="ECO:0000256" key="3">
    <source>
        <dbReference type="ARBA" id="ARBA00022475"/>
    </source>
</evidence>
<keyword evidence="5 7" id="KW-1133">Transmembrane helix</keyword>
<evidence type="ECO:0000256" key="6">
    <source>
        <dbReference type="ARBA" id="ARBA00023136"/>
    </source>
</evidence>
<feature type="domain" description="ABC transmembrane type-1" evidence="8">
    <location>
        <begin position="143"/>
        <end position="327"/>
    </location>
</feature>
<feature type="transmembrane region" description="Helical" evidence="7">
    <location>
        <begin position="32"/>
        <end position="51"/>
    </location>
</feature>
<name>A0A0R1PWC9_9LACO</name>
<organism evidence="9 10">
    <name type="scientific">Liquorilactobacillus uvarum DSM 19971</name>
    <dbReference type="NCBI Taxonomy" id="1423812"/>
    <lineage>
        <taxon>Bacteria</taxon>
        <taxon>Bacillati</taxon>
        <taxon>Bacillota</taxon>
        <taxon>Bacilli</taxon>
        <taxon>Lactobacillales</taxon>
        <taxon>Lactobacillaceae</taxon>
        <taxon>Liquorilactobacillus</taxon>
    </lineage>
</organism>
<dbReference type="CDD" id="cd06261">
    <property type="entry name" value="TM_PBP2"/>
    <property type="match status" value="1"/>
</dbReference>
<dbReference type="AlphaFoldDB" id="A0A0R1PWC9"/>
<sequence>MTEGEIMSFSKKRENSSNTSEKKYWKSWNIKWNFFSILSVLVALLENVFISSKENVNNGSYRIFLGCYLIYLVFIYLGGHYFSLKVRLFGGHFAQLNFILGILLCVQDLLTEKFSIFSLPYFVSFAQVLDQINEDKSLLLQSTGASLLLWSLSFAFGTLIGIVLGILIGRYRQFNYWSLPFLKVIGIIPAAAWMPLTMVIFPTSYLAEISLIVLSVWFPVAFMTKGGVENISPTYFEAAHTLGFNEIRIIRKVVIPGALPNIFVGIFTATGLSFTMLVISEMVGARVGLGWYINWAKGTGNYTQVYAAITIMAILFSCIFIVINKLQGTALRWRPTVN</sequence>
<dbReference type="Proteomes" id="UP000051155">
    <property type="component" value="Unassembled WGS sequence"/>
</dbReference>
<feature type="transmembrane region" description="Helical" evidence="7">
    <location>
        <begin position="207"/>
        <end position="224"/>
    </location>
</feature>
<evidence type="ECO:0000256" key="2">
    <source>
        <dbReference type="ARBA" id="ARBA00022448"/>
    </source>
</evidence>
<comment type="similarity">
    <text evidence="7">Belongs to the binding-protein-dependent transport system permease family.</text>
</comment>
<protein>
    <submittedName>
        <fullName evidence="9">Aliphatic sulfonates transport permease ssuC</fullName>
    </submittedName>
</protein>
<accession>A0A0R1PWC9</accession>
<feature type="transmembrane region" description="Helical" evidence="7">
    <location>
        <begin position="63"/>
        <end position="82"/>
    </location>
</feature>
<keyword evidence="6 7" id="KW-0472">Membrane</keyword>
<gene>
    <name evidence="9" type="ORF">FD20_GL001037</name>
</gene>
<evidence type="ECO:0000256" key="7">
    <source>
        <dbReference type="RuleBase" id="RU363032"/>
    </source>
</evidence>
<keyword evidence="3" id="KW-1003">Cell membrane</keyword>
<comment type="subcellular location">
    <subcellularLocation>
        <location evidence="1 7">Cell membrane</location>
        <topology evidence="1 7">Multi-pass membrane protein</topology>
    </subcellularLocation>
</comment>
<dbReference type="Gene3D" id="1.10.3720.10">
    <property type="entry name" value="MetI-like"/>
    <property type="match status" value="1"/>
</dbReference>
<keyword evidence="2 7" id="KW-0813">Transport</keyword>
<dbReference type="InterPro" id="IPR000515">
    <property type="entry name" value="MetI-like"/>
</dbReference>
<feature type="transmembrane region" description="Helical" evidence="7">
    <location>
        <begin position="89"/>
        <end position="110"/>
    </location>
</feature>
<comment type="caution">
    <text evidence="9">The sequence shown here is derived from an EMBL/GenBank/DDBJ whole genome shotgun (WGS) entry which is preliminary data.</text>
</comment>
<evidence type="ECO:0000256" key="1">
    <source>
        <dbReference type="ARBA" id="ARBA00004651"/>
    </source>
</evidence>
<evidence type="ECO:0000259" key="8">
    <source>
        <dbReference type="PROSITE" id="PS50928"/>
    </source>
</evidence>
<dbReference type="PATRIC" id="fig|1423812.3.peg.1104"/>
<feature type="transmembrane region" description="Helical" evidence="7">
    <location>
        <begin position="258"/>
        <end position="285"/>
    </location>
</feature>
<dbReference type="GO" id="GO:0055085">
    <property type="term" value="P:transmembrane transport"/>
    <property type="evidence" value="ECO:0007669"/>
    <property type="project" value="InterPro"/>
</dbReference>
<evidence type="ECO:0000313" key="9">
    <source>
        <dbReference type="EMBL" id="KRL36815.1"/>
    </source>
</evidence>
<reference evidence="9 10" key="1">
    <citation type="journal article" date="2015" name="Genome Announc.">
        <title>Expanding the biotechnology potential of lactobacilli through comparative genomics of 213 strains and associated genera.</title>
        <authorList>
            <person name="Sun Z."/>
            <person name="Harris H.M."/>
            <person name="McCann A."/>
            <person name="Guo C."/>
            <person name="Argimon S."/>
            <person name="Zhang W."/>
            <person name="Yang X."/>
            <person name="Jeffery I.B."/>
            <person name="Cooney J.C."/>
            <person name="Kagawa T.F."/>
            <person name="Liu W."/>
            <person name="Song Y."/>
            <person name="Salvetti E."/>
            <person name="Wrobel A."/>
            <person name="Rasinkangas P."/>
            <person name="Parkhill J."/>
            <person name="Rea M.C."/>
            <person name="O'Sullivan O."/>
            <person name="Ritari J."/>
            <person name="Douillard F.P."/>
            <person name="Paul Ross R."/>
            <person name="Yang R."/>
            <person name="Briner A.E."/>
            <person name="Felis G.E."/>
            <person name="de Vos W.M."/>
            <person name="Barrangou R."/>
            <person name="Klaenhammer T.R."/>
            <person name="Caufield P.W."/>
            <person name="Cui Y."/>
            <person name="Zhang H."/>
            <person name="O'Toole P.W."/>
        </authorList>
    </citation>
    <scope>NUCLEOTIDE SEQUENCE [LARGE SCALE GENOMIC DNA]</scope>
    <source>
        <strain evidence="9 10">DSM 19971</strain>
    </source>
</reference>
<proteinExistence type="inferred from homology"/>
<dbReference type="EMBL" id="AZEG01000020">
    <property type="protein sequence ID" value="KRL36815.1"/>
    <property type="molecule type" value="Genomic_DNA"/>
</dbReference>
<evidence type="ECO:0000256" key="4">
    <source>
        <dbReference type="ARBA" id="ARBA00022692"/>
    </source>
</evidence>
<feature type="transmembrane region" description="Helical" evidence="7">
    <location>
        <begin position="147"/>
        <end position="169"/>
    </location>
</feature>
<feature type="transmembrane region" description="Helical" evidence="7">
    <location>
        <begin position="305"/>
        <end position="324"/>
    </location>
</feature>
<dbReference type="SUPFAM" id="SSF161098">
    <property type="entry name" value="MetI-like"/>
    <property type="match status" value="1"/>
</dbReference>
<dbReference type="STRING" id="1423812.FD20_GL001037"/>
<dbReference type="PANTHER" id="PTHR30151">
    <property type="entry name" value="ALKANE SULFONATE ABC TRANSPORTER-RELATED, MEMBRANE SUBUNIT"/>
    <property type="match status" value="1"/>
</dbReference>
<dbReference type="GO" id="GO:0005886">
    <property type="term" value="C:plasma membrane"/>
    <property type="evidence" value="ECO:0007669"/>
    <property type="project" value="UniProtKB-SubCell"/>
</dbReference>
<dbReference type="Pfam" id="PF00528">
    <property type="entry name" value="BPD_transp_1"/>
    <property type="match status" value="1"/>
</dbReference>
<dbReference type="InterPro" id="IPR035906">
    <property type="entry name" value="MetI-like_sf"/>
</dbReference>
<feature type="transmembrane region" description="Helical" evidence="7">
    <location>
        <begin position="181"/>
        <end position="201"/>
    </location>
</feature>
<evidence type="ECO:0000256" key="5">
    <source>
        <dbReference type="ARBA" id="ARBA00022989"/>
    </source>
</evidence>
<evidence type="ECO:0000313" key="10">
    <source>
        <dbReference type="Proteomes" id="UP000051155"/>
    </source>
</evidence>
<dbReference type="PROSITE" id="PS50928">
    <property type="entry name" value="ABC_TM1"/>
    <property type="match status" value="1"/>
</dbReference>